<proteinExistence type="predicted"/>
<evidence type="ECO:0000313" key="3">
    <source>
        <dbReference type="Proteomes" id="UP000199555"/>
    </source>
</evidence>
<dbReference type="STRING" id="525640.SAMN04487971_106138"/>
<organism evidence="2 3">
    <name type="scientific">Paracoccus chinensis</name>
    <dbReference type="NCBI Taxonomy" id="525640"/>
    <lineage>
        <taxon>Bacteria</taxon>
        <taxon>Pseudomonadati</taxon>
        <taxon>Pseudomonadota</taxon>
        <taxon>Alphaproteobacteria</taxon>
        <taxon>Rhodobacterales</taxon>
        <taxon>Paracoccaceae</taxon>
        <taxon>Paracoccus</taxon>
    </lineage>
</organism>
<accession>A0A1G9HEC7</accession>
<dbReference type="InterPro" id="IPR029024">
    <property type="entry name" value="TerB-like"/>
</dbReference>
<dbReference type="Gene3D" id="1.10.3680.10">
    <property type="entry name" value="TerB-like"/>
    <property type="match status" value="1"/>
</dbReference>
<dbReference type="OrthoDB" id="5402150at2"/>
<keyword evidence="3" id="KW-1185">Reference proteome</keyword>
<reference evidence="3" key="1">
    <citation type="submission" date="2016-10" db="EMBL/GenBank/DDBJ databases">
        <authorList>
            <person name="Varghese N."/>
            <person name="Submissions S."/>
        </authorList>
    </citation>
    <scope>NUCLEOTIDE SEQUENCE [LARGE SCALE GENOMIC DNA]</scope>
    <source>
        <strain evidence="3">CGMCC 1.7655</strain>
    </source>
</reference>
<protein>
    <submittedName>
        <fullName evidence="2">Uncharacterized conserved protein, tellurite resistance protein B (TerB) family</fullName>
    </submittedName>
</protein>
<gene>
    <name evidence="2" type="ORF">SAMN04487971_106138</name>
</gene>
<sequence length="151" mass="16401">MFRSLLPRLLGDDPPETTLSHDDAEVAIAALMVRIARADNHYGKDERTHIDALLARRRSLSAADAADRRAAAEMIEAEAPDTVRFTRAIKDRIALEERAEIIGALWEIALADGTRSADEDAMIRLVASLLGVSDVESAQQRQQVAGAASGR</sequence>
<dbReference type="InterPro" id="IPR007791">
    <property type="entry name" value="DjlA_N"/>
</dbReference>
<dbReference type="SUPFAM" id="SSF158682">
    <property type="entry name" value="TerB-like"/>
    <property type="match status" value="1"/>
</dbReference>
<name>A0A1G9HEC7_9RHOB</name>
<evidence type="ECO:0000259" key="1">
    <source>
        <dbReference type="Pfam" id="PF05099"/>
    </source>
</evidence>
<dbReference type="Proteomes" id="UP000199555">
    <property type="component" value="Unassembled WGS sequence"/>
</dbReference>
<dbReference type="Pfam" id="PF05099">
    <property type="entry name" value="TerB"/>
    <property type="match status" value="1"/>
</dbReference>
<dbReference type="RefSeq" id="WP_090754726.1">
    <property type="nucleotide sequence ID" value="NZ_FNGE01000006.1"/>
</dbReference>
<dbReference type="EMBL" id="FNGE01000006">
    <property type="protein sequence ID" value="SDL11054.1"/>
    <property type="molecule type" value="Genomic_DNA"/>
</dbReference>
<feature type="domain" description="Co-chaperone DjlA N-terminal" evidence="1">
    <location>
        <begin position="26"/>
        <end position="142"/>
    </location>
</feature>
<evidence type="ECO:0000313" key="2">
    <source>
        <dbReference type="EMBL" id="SDL11054.1"/>
    </source>
</evidence>
<dbReference type="AlphaFoldDB" id="A0A1G9HEC7"/>
<dbReference type="CDD" id="cd07313">
    <property type="entry name" value="terB_like_2"/>
    <property type="match status" value="1"/>
</dbReference>